<accession>A0A433X4K7</accession>
<reference evidence="2 3" key="1">
    <citation type="submission" date="2018-12" db="EMBL/GenBank/DDBJ databases">
        <authorList>
            <person name="Sun L."/>
            <person name="Chen Z."/>
        </authorList>
    </citation>
    <scope>NUCLEOTIDE SEQUENCE [LARGE SCALE GENOMIC DNA]</scope>
    <source>
        <strain evidence="2 3">3-5-3</strain>
    </source>
</reference>
<keyword evidence="1" id="KW-0812">Transmembrane</keyword>
<feature type="transmembrane region" description="Helical" evidence="1">
    <location>
        <begin position="117"/>
        <end position="140"/>
    </location>
</feature>
<gene>
    <name evidence="2" type="ORF">EJP77_16600</name>
</gene>
<dbReference type="EMBL" id="RZNX01000008">
    <property type="protein sequence ID" value="RUT29020.1"/>
    <property type="molecule type" value="Genomic_DNA"/>
</dbReference>
<dbReference type="RefSeq" id="WP_127200368.1">
    <property type="nucleotide sequence ID" value="NZ_RZNX01000008.1"/>
</dbReference>
<proteinExistence type="predicted"/>
<name>A0A433X4K7_9BACL</name>
<evidence type="ECO:0000256" key="1">
    <source>
        <dbReference type="SAM" id="Phobius"/>
    </source>
</evidence>
<feature type="transmembrane region" description="Helical" evidence="1">
    <location>
        <begin position="160"/>
        <end position="181"/>
    </location>
</feature>
<protein>
    <submittedName>
        <fullName evidence="2">Uncharacterized protein</fullName>
    </submittedName>
</protein>
<dbReference type="OrthoDB" id="3727008at2"/>
<keyword evidence="1" id="KW-1133">Transmembrane helix</keyword>
<keyword evidence="3" id="KW-1185">Reference proteome</keyword>
<keyword evidence="1" id="KW-0472">Membrane</keyword>
<evidence type="ECO:0000313" key="3">
    <source>
        <dbReference type="Proteomes" id="UP000272464"/>
    </source>
</evidence>
<comment type="caution">
    <text evidence="2">The sequence shown here is derived from an EMBL/GenBank/DDBJ whole genome shotgun (WGS) entry which is preliminary data.</text>
</comment>
<feature type="transmembrane region" description="Helical" evidence="1">
    <location>
        <begin position="87"/>
        <end position="105"/>
    </location>
</feature>
<sequence length="190" mass="21105">MVKAGNKLFAQGRIAVFLFLLTLLAMFVINVLPVPNSVSYIQKVSHSRAPLPDTLFYYSSHRLYDILDSLGATGREAYRSFLRTIDAAFPLLYSSALALSIRVLVRLAASRSTRASKLYLLPLLAGLFDYIENLSILVILSNYPEHLDAIAAISGCFTPAKWLMSFLSLTILVIAAVLAVWRKGDQPFNY</sequence>
<dbReference type="Proteomes" id="UP000272464">
    <property type="component" value="Unassembled WGS sequence"/>
</dbReference>
<feature type="transmembrane region" description="Helical" evidence="1">
    <location>
        <begin position="12"/>
        <end position="32"/>
    </location>
</feature>
<evidence type="ECO:0000313" key="2">
    <source>
        <dbReference type="EMBL" id="RUT29020.1"/>
    </source>
</evidence>
<organism evidence="2 3">
    <name type="scientific">Paenibacillus zeisoli</name>
    <dbReference type="NCBI Taxonomy" id="2496267"/>
    <lineage>
        <taxon>Bacteria</taxon>
        <taxon>Bacillati</taxon>
        <taxon>Bacillota</taxon>
        <taxon>Bacilli</taxon>
        <taxon>Bacillales</taxon>
        <taxon>Paenibacillaceae</taxon>
        <taxon>Paenibacillus</taxon>
    </lineage>
</organism>
<dbReference type="AlphaFoldDB" id="A0A433X4K7"/>